<evidence type="ECO:0000256" key="2">
    <source>
        <dbReference type="ARBA" id="ARBA00022475"/>
    </source>
</evidence>
<evidence type="ECO:0000313" key="8">
    <source>
        <dbReference type="EMBL" id="CAA9590547.1"/>
    </source>
</evidence>
<feature type="domain" description="Na+/H+ antiporter MnhB subunit-related protein" evidence="7">
    <location>
        <begin position="5"/>
        <end position="128"/>
    </location>
</feature>
<accession>A0A6N3IPI5</accession>
<evidence type="ECO:0000259" key="7">
    <source>
        <dbReference type="Pfam" id="PF04039"/>
    </source>
</evidence>
<protein>
    <recommendedName>
        <fullName evidence="7">Na+/H+ antiporter MnhB subunit-related protein domain-containing protein</fullName>
    </recommendedName>
</protein>
<feature type="transmembrane region" description="Helical" evidence="6">
    <location>
        <begin position="106"/>
        <end position="129"/>
    </location>
</feature>
<reference evidence="8" key="1">
    <citation type="submission" date="2020-02" db="EMBL/GenBank/DDBJ databases">
        <authorList>
            <person name="Meier V. D."/>
        </authorList>
    </citation>
    <scope>NUCLEOTIDE SEQUENCE</scope>
    <source>
        <strain evidence="8">AVDCRST_MAG18</strain>
    </source>
</reference>
<evidence type="ECO:0000256" key="6">
    <source>
        <dbReference type="SAM" id="Phobius"/>
    </source>
</evidence>
<organism evidence="8">
    <name type="scientific">uncultured Thermomicrobiales bacterium</name>
    <dbReference type="NCBI Taxonomy" id="1645740"/>
    <lineage>
        <taxon>Bacteria</taxon>
        <taxon>Pseudomonadati</taxon>
        <taxon>Thermomicrobiota</taxon>
        <taxon>Thermomicrobia</taxon>
        <taxon>Thermomicrobiales</taxon>
        <taxon>environmental samples</taxon>
    </lineage>
</organism>
<dbReference type="EMBL" id="CADCWN010000406">
    <property type="protein sequence ID" value="CAA9590547.1"/>
    <property type="molecule type" value="Genomic_DNA"/>
</dbReference>
<keyword evidence="5 6" id="KW-0472">Membrane</keyword>
<proteinExistence type="predicted"/>
<dbReference type="Pfam" id="PF04039">
    <property type="entry name" value="MnhB"/>
    <property type="match status" value="1"/>
</dbReference>
<name>A0A6N3IPI5_9BACT</name>
<evidence type="ECO:0000256" key="4">
    <source>
        <dbReference type="ARBA" id="ARBA00022989"/>
    </source>
</evidence>
<sequence>MTVMTQAIARLLLLPTFMVAAAILVKGYAEVGDGFGAGVVATLGILLQYTALGRREARLLPTVRIAPAIGLAGMVVALLVAFVPVVRGQAIMTHSPPPGATVIHLGTIELLTAVAFDVGVFLLVFGFAVGTIDLIAQARVGLDAGLSAAPAGQSSGEGAR</sequence>
<comment type="subcellular location">
    <subcellularLocation>
        <location evidence="1">Cell membrane</location>
        <topology evidence="1">Multi-pass membrane protein</topology>
    </subcellularLocation>
</comment>
<dbReference type="InterPro" id="IPR007182">
    <property type="entry name" value="MnhB"/>
</dbReference>
<dbReference type="AlphaFoldDB" id="A0A6N3IPI5"/>
<keyword evidence="3 6" id="KW-0812">Transmembrane</keyword>
<feature type="transmembrane region" description="Helical" evidence="6">
    <location>
        <begin position="65"/>
        <end position="86"/>
    </location>
</feature>
<evidence type="ECO:0000256" key="1">
    <source>
        <dbReference type="ARBA" id="ARBA00004651"/>
    </source>
</evidence>
<evidence type="ECO:0000256" key="5">
    <source>
        <dbReference type="ARBA" id="ARBA00023136"/>
    </source>
</evidence>
<keyword evidence="4 6" id="KW-1133">Transmembrane helix</keyword>
<evidence type="ECO:0000256" key="3">
    <source>
        <dbReference type="ARBA" id="ARBA00022692"/>
    </source>
</evidence>
<gene>
    <name evidence="8" type="ORF">AVDCRST_MAG18-5049</name>
</gene>
<dbReference type="GO" id="GO:0005886">
    <property type="term" value="C:plasma membrane"/>
    <property type="evidence" value="ECO:0007669"/>
    <property type="project" value="UniProtKB-SubCell"/>
</dbReference>
<feature type="transmembrane region" description="Helical" evidence="6">
    <location>
        <begin position="35"/>
        <end position="53"/>
    </location>
</feature>
<keyword evidence="2" id="KW-1003">Cell membrane</keyword>
<feature type="transmembrane region" description="Helical" evidence="6">
    <location>
        <begin position="7"/>
        <end position="29"/>
    </location>
</feature>